<gene>
    <name evidence="4" type="ORF">OCTVUL_1B014822</name>
</gene>
<dbReference type="SMART" id="SM00327">
    <property type="entry name" value="VWA"/>
    <property type="match status" value="2"/>
</dbReference>
<dbReference type="InterPro" id="IPR002035">
    <property type="entry name" value="VWF_A"/>
</dbReference>
<protein>
    <recommendedName>
        <fullName evidence="3">VWFA domain-containing protein</fullName>
    </recommendedName>
</protein>
<dbReference type="Proteomes" id="UP001162480">
    <property type="component" value="Chromosome 25"/>
</dbReference>
<feature type="domain" description="VWFA" evidence="3">
    <location>
        <begin position="71"/>
        <end position="247"/>
    </location>
</feature>
<reference evidence="4" key="1">
    <citation type="submission" date="2023-08" db="EMBL/GenBank/DDBJ databases">
        <authorList>
            <person name="Alioto T."/>
            <person name="Alioto T."/>
            <person name="Gomez Garrido J."/>
        </authorList>
    </citation>
    <scope>NUCLEOTIDE SEQUENCE</scope>
</reference>
<name>A0AA36BVU9_OCTVU</name>
<evidence type="ECO:0000256" key="1">
    <source>
        <dbReference type="SAM" id="MobiDB-lite"/>
    </source>
</evidence>
<dbReference type="PANTHER" id="PTHR24020:SF84">
    <property type="entry name" value="VWFA DOMAIN-CONTAINING PROTEIN"/>
    <property type="match status" value="1"/>
</dbReference>
<dbReference type="InterPro" id="IPR036465">
    <property type="entry name" value="vWFA_dom_sf"/>
</dbReference>
<dbReference type="CDD" id="cd01450">
    <property type="entry name" value="vWFA_subfamily_ECM"/>
    <property type="match status" value="1"/>
</dbReference>
<dbReference type="PANTHER" id="PTHR24020">
    <property type="entry name" value="COLLAGEN ALPHA"/>
    <property type="match status" value="1"/>
</dbReference>
<feature type="signal peptide" evidence="2">
    <location>
        <begin position="1"/>
        <end position="35"/>
    </location>
</feature>
<keyword evidence="5" id="KW-1185">Reference proteome</keyword>
<dbReference type="InterPro" id="IPR050525">
    <property type="entry name" value="ECM_Assembly_Org"/>
</dbReference>
<keyword evidence="2" id="KW-0732">Signal</keyword>
<sequence length="509" mass="56748">MVTTTTTTTTTMMLMRKMFVLMMMLMMMVMSVGKAFPDKTSIKELLKDFQTIDVRASSGDSNILCKDDKLDIAFIIDTSRSIHAHEYDQQIEFVMKLVSIFNISPQNIRVAAISFGQEVVRDSAFGFSTHKTKEKVLAGIKGIVYRGRDMGDQTETGTAIAFARKNVFSNTRPGVKRICVVLTDGRSTDPLQTKQEASYARKDDIKMIAVGIGNNVSMEELKAIASNGQLVFKIDSYELLPQFERHVMTQTCENLYNVVNDTEVIITDETPISIKITTTSKLDEGPLSMEFTTKPPIDTGEGGPISRRPTTTKSPSVDVTKPQGDEHPCKDQLLDINILFRPSRIPPRYVMKLIDKSISADAMDEGIVRVGVISIPKATFKGFRLNHYRSKGEVKEHFKTHDPTFILTPSLLDLRARAFHKLNGGRAGARKIGILLIDEKVTDIDSAIEETKFARVDGIEIYVISIGGHNADDAIVGLVDNKRSRIVHASLFSDLPYIADLMVRKICLW</sequence>
<dbReference type="Pfam" id="PF00092">
    <property type="entry name" value="VWA"/>
    <property type="match status" value="2"/>
</dbReference>
<evidence type="ECO:0000313" key="4">
    <source>
        <dbReference type="EMBL" id="CAI9740924.1"/>
    </source>
</evidence>
<dbReference type="Gene3D" id="3.40.50.410">
    <property type="entry name" value="von Willebrand factor, type A domain"/>
    <property type="match status" value="2"/>
</dbReference>
<organism evidence="4 5">
    <name type="scientific">Octopus vulgaris</name>
    <name type="common">Common octopus</name>
    <dbReference type="NCBI Taxonomy" id="6645"/>
    <lineage>
        <taxon>Eukaryota</taxon>
        <taxon>Metazoa</taxon>
        <taxon>Spiralia</taxon>
        <taxon>Lophotrochozoa</taxon>
        <taxon>Mollusca</taxon>
        <taxon>Cephalopoda</taxon>
        <taxon>Coleoidea</taxon>
        <taxon>Octopodiformes</taxon>
        <taxon>Octopoda</taxon>
        <taxon>Incirrata</taxon>
        <taxon>Octopodidae</taxon>
        <taxon>Octopus</taxon>
    </lineage>
</organism>
<dbReference type="SUPFAM" id="SSF53300">
    <property type="entry name" value="vWA-like"/>
    <property type="match status" value="2"/>
</dbReference>
<evidence type="ECO:0000256" key="2">
    <source>
        <dbReference type="SAM" id="SignalP"/>
    </source>
</evidence>
<feature type="compositionally biased region" description="Polar residues" evidence="1">
    <location>
        <begin position="308"/>
        <end position="317"/>
    </location>
</feature>
<dbReference type="EMBL" id="OX597838">
    <property type="protein sequence ID" value="CAI9740924.1"/>
    <property type="molecule type" value="Genomic_DNA"/>
</dbReference>
<dbReference type="PROSITE" id="PS50234">
    <property type="entry name" value="VWFA"/>
    <property type="match status" value="1"/>
</dbReference>
<dbReference type="AlphaFoldDB" id="A0AA36BVU9"/>
<evidence type="ECO:0000259" key="3">
    <source>
        <dbReference type="PROSITE" id="PS50234"/>
    </source>
</evidence>
<feature type="region of interest" description="Disordered" evidence="1">
    <location>
        <begin position="285"/>
        <end position="326"/>
    </location>
</feature>
<evidence type="ECO:0000313" key="5">
    <source>
        <dbReference type="Proteomes" id="UP001162480"/>
    </source>
</evidence>
<proteinExistence type="predicted"/>
<accession>A0AA36BVU9</accession>
<feature type="chain" id="PRO_5041259734" description="VWFA domain-containing protein" evidence="2">
    <location>
        <begin position="36"/>
        <end position="509"/>
    </location>
</feature>